<dbReference type="InterPro" id="IPR036390">
    <property type="entry name" value="WH_DNA-bd_sf"/>
</dbReference>
<dbReference type="SMART" id="SM00347">
    <property type="entry name" value="HTH_MARR"/>
    <property type="match status" value="1"/>
</dbReference>
<dbReference type="InterPro" id="IPR036388">
    <property type="entry name" value="WH-like_DNA-bd_sf"/>
</dbReference>
<dbReference type="PROSITE" id="PS50995">
    <property type="entry name" value="HTH_MARR_2"/>
    <property type="match status" value="1"/>
</dbReference>
<evidence type="ECO:0000313" key="4">
    <source>
        <dbReference type="Proteomes" id="UP000320216"/>
    </source>
</evidence>
<gene>
    <name evidence="3" type="ORF">FPZ11_14885</name>
</gene>
<evidence type="ECO:0000259" key="2">
    <source>
        <dbReference type="PROSITE" id="PS50995"/>
    </source>
</evidence>
<dbReference type="GO" id="GO:0006950">
    <property type="term" value="P:response to stress"/>
    <property type="evidence" value="ECO:0007669"/>
    <property type="project" value="TreeGrafter"/>
</dbReference>
<protein>
    <submittedName>
        <fullName evidence="3">MarR family transcriptional regulator</fullName>
    </submittedName>
</protein>
<dbReference type="Gene3D" id="1.10.10.10">
    <property type="entry name" value="Winged helix-like DNA-binding domain superfamily/Winged helix DNA-binding domain"/>
    <property type="match status" value="1"/>
</dbReference>
<reference evidence="3 4" key="1">
    <citation type="submission" date="2019-07" db="EMBL/GenBank/DDBJ databases">
        <title>Full genome sequence of Humibacter sp. WJ7-1.</title>
        <authorList>
            <person name="Im W.-T."/>
        </authorList>
    </citation>
    <scope>NUCLEOTIDE SEQUENCE [LARGE SCALE GENOMIC DNA]</scope>
    <source>
        <strain evidence="3 4">WJ7-1</strain>
    </source>
</reference>
<dbReference type="OrthoDB" id="4462574at2"/>
<dbReference type="PRINTS" id="PR00598">
    <property type="entry name" value="HTHMARR"/>
</dbReference>
<dbReference type="AlphaFoldDB" id="A0A5B8M6E5"/>
<feature type="compositionally biased region" description="Basic and acidic residues" evidence="1">
    <location>
        <begin position="159"/>
        <end position="169"/>
    </location>
</feature>
<dbReference type="PANTHER" id="PTHR33164">
    <property type="entry name" value="TRANSCRIPTIONAL REGULATOR, MARR FAMILY"/>
    <property type="match status" value="1"/>
</dbReference>
<accession>A0A5B8M6E5</accession>
<dbReference type="Proteomes" id="UP000320216">
    <property type="component" value="Chromosome"/>
</dbReference>
<dbReference type="InterPro" id="IPR000835">
    <property type="entry name" value="HTH_MarR-typ"/>
</dbReference>
<feature type="domain" description="HTH marR-type" evidence="2">
    <location>
        <begin position="7"/>
        <end position="139"/>
    </location>
</feature>
<dbReference type="RefSeq" id="WP_146321920.1">
    <property type="nucleotide sequence ID" value="NZ_CP042305.1"/>
</dbReference>
<organism evidence="3 4">
    <name type="scientific">Humibacter ginsenosidimutans</name>
    <dbReference type="NCBI Taxonomy" id="2599293"/>
    <lineage>
        <taxon>Bacteria</taxon>
        <taxon>Bacillati</taxon>
        <taxon>Actinomycetota</taxon>
        <taxon>Actinomycetes</taxon>
        <taxon>Micrococcales</taxon>
        <taxon>Microbacteriaceae</taxon>
        <taxon>Humibacter</taxon>
    </lineage>
</organism>
<dbReference type="PANTHER" id="PTHR33164:SF43">
    <property type="entry name" value="HTH-TYPE TRANSCRIPTIONAL REPRESSOR YETL"/>
    <property type="match status" value="1"/>
</dbReference>
<evidence type="ECO:0000256" key="1">
    <source>
        <dbReference type="SAM" id="MobiDB-lite"/>
    </source>
</evidence>
<dbReference type="EMBL" id="CP042305">
    <property type="protein sequence ID" value="QDZ15886.1"/>
    <property type="molecule type" value="Genomic_DNA"/>
</dbReference>
<dbReference type="Pfam" id="PF12802">
    <property type="entry name" value="MarR_2"/>
    <property type="match status" value="1"/>
</dbReference>
<sequence length="169" mass="18020">MPAAERPARIGFLLSQLGTRSAEVFAEQVRALGVTPSEAGVVRIIGRGPAITQRELADRLGTAPSRVVALVDGLERKGLAQRTRGETDRRAQHLGLTESGRALLDELRKAAEAQEATIAKGLSAEQRGELHVLLTALAASLGLDVDVHPGYRHGTPDGPHSESRDRLKS</sequence>
<dbReference type="GO" id="GO:0003700">
    <property type="term" value="F:DNA-binding transcription factor activity"/>
    <property type="evidence" value="ECO:0007669"/>
    <property type="project" value="InterPro"/>
</dbReference>
<proteinExistence type="predicted"/>
<evidence type="ECO:0000313" key="3">
    <source>
        <dbReference type="EMBL" id="QDZ15886.1"/>
    </source>
</evidence>
<keyword evidence="4" id="KW-1185">Reference proteome</keyword>
<dbReference type="InterPro" id="IPR039422">
    <property type="entry name" value="MarR/SlyA-like"/>
</dbReference>
<dbReference type="SUPFAM" id="SSF46785">
    <property type="entry name" value="Winged helix' DNA-binding domain"/>
    <property type="match status" value="1"/>
</dbReference>
<dbReference type="KEGG" id="huw:FPZ11_14885"/>
<feature type="region of interest" description="Disordered" evidence="1">
    <location>
        <begin position="150"/>
        <end position="169"/>
    </location>
</feature>
<name>A0A5B8M6E5_9MICO</name>